<keyword evidence="10" id="KW-1185">Reference proteome</keyword>
<comment type="catalytic activity">
    <reaction evidence="1">
        <text>beta-D-fructose 1,6-bisphosphate + H2O = beta-D-fructose 6-phosphate + phosphate</text>
        <dbReference type="Rhea" id="RHEA:11064"/>
        <dbReference type="ChEBI" id="CHEBI:15377"/>
        <dbReference type="ChEBI" id="CHEBI:32966"/>
        <dbReference type="ChEBI" id="CHEBI:43474"/>
        <dbReference type="ChEBI" id="CHEBI:57634"/>
        <dbReference type="EC" id="3.1.3.11"/>
    </reaction>
</comment>
<evidence type="ECO:0000256" key="4">
    <source>
        <dbReference type="ARBA" id="ARBA00022801"/>
    </source>
</evidence>
<dbReference type="CDD" id="cd00354">
    <property type="entry name" value="FBPase"/>
    <property type="match status" value="1"/>
</dbReference>
<comment type="similarity">
    <text evidence="2 6">Belongs to the FBPase class 1 family.</text>
</comment>
<dbReference type="PIRSF" id="PIRSF000904">
    <property type="entry name" value="FBPtase_SBPase"/>
    <property type="match status" value="1"/>
</dbReference>
<gene>
    <name evidence="9" type="ORF">FVE85_1262</name>
</gene>
<organism evidence="9 10">
    <name type="scientific">Porphyridium purpureum</name>
    <name type="common">Red alga</name>
    <name type="synonym">Porphyridium cruentum</name>
    <dbReference type="NCBI Taxonomy" id="35688"/>
    <lineage>
        <taxon>Eukaryota</taxon>
        <taxon>Rhodophyta</taxon>
        <taxon>Bangiophyceae</taxon>
        <taxon>Porphyridiales</taxon>
        <taxon>Porphyridiaceae</taxon>
        <taxon>Porphyridium</taxon>
    </lineage>
</organism>
<dbReference type="InterPro" id="IPR033391">
    <property type="entry name" value="FBPase_N"/>
</dbReference>
<dbReference type="GO" id="GO:0030388">
    <property type="term" value="P:fructose 1,6-bisphosphate metabolic process"/>
    <property type="evidence" value="ECO:0007669"/>
    <property type="project" value="TreeGrafter"/>
</dbReference>
<evidence type="ECO:0000259" key="8">
    <source>
        <dbReference type="Pfam" id="PF18913"/>
    </source>
</evidence>
<dbReference type="PIRSF" id="PIRSF500210">
    <property type="entry name" value="FBPtase"/>
    <property type="match status" value="1"/>
</dbReference>
<evidence type="ECO:0000256" key="2">
    <source>
        <dbReference type="ARBA" id="ARBA00010941"/>
    </source>
</evidence>
<dbReference type="Pfam" id="PF00316">
    <property type="entry name" value="FBPase"/>
    <property type="match status" value="1"/>
</dbReference>
<dbReference type="EC" id="3.1.3.11" evidence="3"/>
<keyword evidence="4 6" id="KW-0378">Hydrolase</keyword>
<evidence type="ECO:0000259" key="7">
    <source>
        <dbReference type="Pfam" id="PF00316"/>
    </source>
</evidence>
<feature type="domain" description="Fructose-1-6-bisphosphatase class I N-terminal" evidence="7">
    <location>
        <begin position="49"/>
        <end position="222"/>
    </location>
</feature>
<dbReference type="GO" id="GO:0005829">
    <property type="term" value="C:cytosol"/>
    <property type="evidence" value="ECO:0007669"/>
    <property type="project" value="TreeGrafter"/>
</dbReference>
<dbReference type="GO" id="GO:0006000">
    <property type="term" value="P:fructose metabolic process"/>
    <property type="evidence" value="ECO:0007669"/>
    <property type="project" value="TreeGrafter"/>
</dbReference>
<sequence>MVAFIGTVGTTSGRARSVRPQRCPTRQRRVLVKAEFFDAWSRRCIPEPNLRKVVDALQNVAIELAEQIGAAPITKIQGHAAGMNASGDSQKELDVIANHAFKRACEASGCVSVMASEEDEQPVEIPSTIGPGDVGIPSYVVCFDPLDGSRNIESSIPTGSIFGIYAYRPDLGVEANVLQPGINQVAAGYILFSSATQMVLTTGSGAHIFTVDWQTRRFVCTSESIHMPKRGQVYSLNDARYFDWPKGLQDYIDTIRQGKGENAGKKYSARYVCSLVADFHRTLYTGGWAGNPRSHLRLVYEANPLAFIAEQAHGRGSDGKRRILEIQPAALHQRLPLFLGSSDDLNELEKYDVQQKDGSYDV</sequence>
<dbReference type="Proteomes" id="UP000324585">
    <property type="component" value="Unassembled WGS sequence"/>
</dbReference>
<accession>A0A5J4YI26</accession>
<evidence type="ECO:0000256" key="5">
    <source>
        <dbReference type="ARBA" id="ARBA00023277"/>
    </source>
</evidence>
<dbReference type="PRINTS" id="PR00115">
    <property type="entry name" value="F16BPHPHTASE"/>
</dbReference>
<dbReference type="Gene3D" id="3.30.540.10">
    <property type="entry name" value="Fructose-1,6-Bisphosphatase, subunit A, domain 1"/>
    <property type="match status" value="1"/>
</dbReference>
<dbReference type="Pfam" id="PF18913">
    <property type="entry name" value="FBPase_C"/>
    <property type="match status" value="1"/>
</dbReference>
<evidence type="ECO:0000313" key="9">
    <source>
        <dbReference type="EMBL" id="KAA8490815.1"/>
    </source>
</evidence>
<dbReference type="PANTHER" id="PTHR11556">
    <property type="entry name" value="FRUCTOSE-1,6-BISPHOSPHATASE-RELATED"/>
    <property type="match status" value="1"/>
</dbReference>
<dbReference type="InterPro" id="IPR044015">
    <property type="entry name" value="FBPase_C_dom"/>
</dbReference>
<dbReference type="HAMAP" id="MF_01855">
    <property type="entry name" value="FBPase_class1"/>
    <property type="match status" value="1"/>
</dbReference>
<feature type="domain" description="Fructose-1-6-bisphosphatase class 1 C-terminal" evidence="8">
    <location>
        <begin position="227"/>
        <end position="351"/>
    </location>
</feature>
<dbReference type="FunFam" id="3.40.190.80:FF:000009">
    <property type="entry name" value="Fructose-1,6-bisphosphatase, chloroplastic"/>
    <property type="match status" value="1"/>
</dbReference>
<proteinExistence type="inferred from homology"/>
<dbReference type="AlphaFoldDB" id="A0A5J4YI26"/>
<dbReference type="GO" id="GO:0005986">
    <property type="term" value="P:sucrose biosynthetic process"/>
    <property type="evidence" value="ECO:0007669"/>
    <property type="project" value="TreeGrafter"/>
</dbReference>
<protein>
    <recommendedName>
        <fullName evidence="3">fructose-bisphosphatase</fullName>
        <ecNumber evidence="3">3.1.3.11</ecNumber>
    </recommendedName>
</protein>
<reference evidence="10" key="1">
    <citation type="journal article" date="2019" name="Nat. Commun.">
        <title>Expansion of phycobilisome linker gene families in mesophilic red algae.</title>
        <authorList>
            <person name="Lee J."/>
            <person name="Kim D."/>
            <person name="Bhattacharya D."/>
            <person name="Yoon H.S."/>
        </authorList>
    </citation>
    <scope>NUCLEOTIDE SEQUENCE [LARGE SCALE GENOMIC DNA]</scope>
    <source>
        <strain evidence="10">CCMP 1328</strain>
    </source>
</reference>
<comment type="caution">
    <text evidence="9">The sequence shown here is derived from an EMBL/GenBank/DDBJ whole genome shotgun (WGS) entry which is preliminary data.</text>
</comment>
<keyword evidence="5 6" id="KW-0119">Carbohydrate metabolism</keyword>
<evidence type="ECO:0000256" key="1">
    <source>
        <dbReference type="ARBA" id="ARBA00001273"/>
    </source>
</evidence>
<dbReference type="GO" id="GO:0006002">
    <property type="term" value="P:fructose 6-phosphate metabolic process"/>
    <property type="evidence" value="ECO:0007669"/>
    <property type="project" value="TreeGrafter"/>
</dbReference>
<dbReference type="GO" id="GO:0006094">
    <property type="term" value="P:gluconeogenesis"/>
    <property type="evidence" value="ECO:0007669"/>
    <property type="project" value="TreeGrafter"/>
</dbReference>
<dbReference type="Gene3D" id="3.40.190.80">
    <property type="match status" value="1"/>
</dbReference>
<dbReference type="EMBL" id="VRMN01000018">
    <property type="protein sequence ID" value="KAA8490815.1"/>
    <property type="molecule type" value="Genomic_DNA"/>
</dbReference>
<evidence type="ECO:0000256" key="6">
    <source>
        <dbReference type="RuleBase" id="RU000508"/>
    </source>
</evidence>
<dbReference type="InterPro" id="IPR028343">
    <property type="entry name" value="FBPtase"/>
</dbReference>
<dbReference type="GO" id="GO:0042132">
    <property type="term" value="F:fructose 1,6-bisphosphate 1-phosphatase activity"/>
    <property type="evidence" value="ECO:0007669"/>
    <property type="project" value="UniProtKB-EC"/>
</dbReference>
<name>A0A5J4YI26_PORPP</name>
<dbReference type="InterPro" id="IPR000146">
    <property type="entry name" value="FBPase_class-1"/>
</dbReference>
<dbReference type="OMA" id="ENDEPTW"/>
<dbReference type="SUPFAM" id="SSF56655">
    <property type="entry name" value="Carbohydrate phosphatase"/>
    <property type="match status" value="1"/>
</dbReference>
<dbReference type="PANTHER" id="PTHR11556:SF12">
    <property type="entry name" value="FRUCTOSE-BISPHOSPHATASE"/>
    <property type="match status" value="1"/>
</dbReference>
<evidence type="ECO:0000256" key="3">
    <source>
        <dbReference type="ARBA" id="ARBA00013093"/>
    </source>
</evidence>
<dbReference type="OrthoDB" id="10256725at2759"/>
<evidence type="ECO:0000313" key="10">
    <source>
        <dbReference type="Proteomes" id="UP000324585"/>
    </source>
</evidence>